<dbReference type="InterPro" id="IPR025662">
    <property type="entry name" value="Sigma_54_int_dom_ATP-bd_1"/>
</dbReference>
<evidence type="ECO:0000313" key="2">
    <source>
        <dbReference type="EMBL" id="EIW86069.1"/>
    </source>
</evidence>
<sequence>MNIILFGETGAGKSSIVNMLAGYNVARISSKAEGCTFKWDRYPVEISGKHYNIFDTAGLDEGEEGTMPAEDAVVQLYQLITNVEDGISLIVFVMRGPRIKEAAHRNWRLFYEIFCRQKVNGSIIITGLEQEEDMDDWWPENKGHFYSYGMRPFGAAGITATPGKLKGSRCIYQEEYDESTSKIKKMIREHAMPDPQRIDKIEWFTDVLWLGCVKVGRKSTDEVRRLVDRCGMSSE</sequence>
<evidence type="ECO:0000313" key="3">
    <source>
        <dbReference type="Proteomes" id="UP000053558"/>
    </source>
</evidence>
<accession>A0A5M3N3S1</accession>
<dbReference type="OMA" id="FHEVICQ"/>
<dbReference type="GeneID" id="19211647"/>
<dbReference type="InterPro" id="IPR027417">
    <property type="entry name" value="P-loop_NTPase"/>
</dbReference>
<dbReference type="OrthoDB" id="8954335at2759"/>
<name>A0A5M3N3S1_CONPW</name>
<protein>
    <recommendedName>
        <fullName evidence="1">G domain-containing protein</fullName>
    </recommendedName>
</protein>
<dbReference type="Proteomes" id="UP000053558">
    <property type="component" value="Unassembled WGS sequence"/>
</dbReference>
<feature type="domain" description="G" evidence="1">
    <location>
        <begin position="3"/>
        <end position="95"/>
    </location>
</feature>
<dbReference type="EMBL" id="JH711573">
    <property type="protein sequence ID" value="EIW86069.1"/>
    <property type="molecule type" value="Genomic_DNA"/>
</dbReference>
<dbReference type="RefSeq" id="XP_007763013.1">
    <property type="nucleotide sequence ID" value="XM_007764823.1"/>
</dbReference>
<comment type="caution">
    <text evidence="2">The sequence shown here is derived from an EMBL/GenBank/DDBJ whole genome shotgun (WGS) entry which is preliminary data.</text>
</comment>
<dbReference type="AlphaFoldDB" id="A0A5M3N3S1"/>
<dbReference type="PROSITE" id="PS00675">
    <property type="entry name" value="SIGMA54_INTERACT_1"/>
    <property type="match status" value="1"/>
</dbReference>
<proteinExistence type="predicted"/>
<dbReference type="Gene3D" id="3.40.50.300">
    <property type="entry name" value="P-loop containing nucleotide triphosphate hydrolases"/>
    <property type="match status" value="1"/>
</dbReference>
<gene>
    <name evidence="2" type="ORF">CONPUDRAFT_94338</name>
</gene>
<dbReference type="Pfam" id="PF01926">
    <property type="entry name" value="MMR_HSR1"/>
    <property type="match status" value="1"/>
</dbReference>
<dbReference type="InterPro" id="IPR006073">
    <property type="entry name" value="GTP-bd"/>
</dbReference>
<feature type="non-terminal residue" evidence="2">
    <location>
        <position position="235"/>
    </location>
</feature>
<dbReference type="SUPFAM" id="SSF52540">
    <property type="entry name" value="P-loop containing nucleoside triphosphate hydrolases"/>
    <property type="match status" value="1"/>
</dbReference>
<keyword evidence="3" id="KW-1185">Reference proteome</keyword>
<dbReference type="GO" id="GO:0005525">
    <property type="term" value="F:GTP binding"/>
    <property type="evidence" value="ECO:0007669"/>
    <property type="project" value="InterPro"/>
</dbReference>
<organism evidence="2 3">
    <name type="scientific">Coniophora puteana (strain RWD-64-598)</name>
    <name type="common">Brown rot fungus</name>
    <dbReference type="NCBI Taxonomy" id="741705"/>
    <lineage>
        <taxon>Eukaryota</taxon>
        <taxon>Fungi</taxon>
        <taxon>Dikarya</taxon>
        <taxon>Basidiomycota</taxon>
        <taxon>Agaricomycotina</taxon>
        <taxon>Agaricomycetes</taxon>
        <taxon>Agaricomycetidae</taxon>
        <taxon>Boletales</taxon>
        <taxon>Coniophorineae</taxon>
        <taxon>Coniophoraceae</taxon>
        <taxon>Coniophora</taxon>
    </lineage>
</organism>
<evidence type="ECO:0000259" key="1">
    <source>
        <dbReference type="Pfam" id="PF01926"/>
    </source>
</evidence>
<dbReference type="KEGG" id="cput:CONPUDRAFT_94338"/>
<reference evidence="3" key="1">
    <citation type="journal article" date="2012" name="Science">
        <title>The Paleozoic origin of enzymatic lignin decomposition reconstructed from 31 fungal genomes.</title>
        <authorList>
            <person name="Floudas D."/>
            <person name="Binder M."/>
            <person name="Riley R."/>
            <person name="Barry K."/>
            <person name="Blanchette R.A."/>
            <person name="Henrissat B."/>
            <person name="Martinez A.T."/>
            <person name="Otillar R."/>
            <person name="Spatafora J.W."/>
            <person name="Yadav J.S."/>
            <person name="Aerts A."/>
            <person name="Benoit I."/>
            <person name="Boyd A."/>
            <person name="Carlson A."/>
            <person name="Copeland A."/>
            <person name="Coutinho P.M."/>
            <person name="de Vries R.P."/>
            <person name="Ferreira P."/>
            <person name="Findley K."/>
            <person name="Foster B."/>
            <person name="Gaskell J."/>
            <person name="Glotzer D."/>
            <person name="Gorecki P."/>
            <person name="Heitman J."/>
            <person name="Hesse C."/>
            <person name="Hori C."/>
            <person name="Igarashi K."/>
            <person name="Jurgens J.A."/>
            <person name="Kallen N."/>
            <person name="Kersten P."/>
            <person name="Kohler A."/>
            <person name="Kuees U."/>
            <person name="Kumar T.K.A."/>
            <person name="Kuo A."/>
            <person name="LaButti K."/>
            <person name="Larrondo L.F."/>
            <person name="Lindquist E."/>
            <person name="Ling A."/>
            <person name="Lombard V."/>
            <person name="Lucas S."/>
            <person name="Lundell T."/>
            <person name="Martin R."/>
            <person name="McLaughlin D.J."/>
            <person name="Morgenstern I."/>
            <person name="Morin E."/>
            <person name="Murat C."/>
            <person name="Nagy L.G."/>
            <person name="Nolan M."/>
            <person name="Ohm R.A."/>
            <person name="Patyshakuliyeva A."/>
            <person name="Rokas A."/>
            <person name="Ruiz-Duenas F.J."/>
            <person name="Sabat G."/>
            <person name="Salamov A."/>
            <person name="Samejima M."/>
            <person name="Schmutz J."/>
            <person name="Slot J.C."/>
            <person name="St John F."/>
            <person name="Stenlid J."/>
            <person name="Sun H."/>
            <person name="Sun S."/>
            <person name="Syed K."/>
            <person name="Tsang A."/>
            <person name="Wiebenga A."/>
            <person name="Young D."/>
            <person name="Pisabarro A."/>
            <person name="Eastwood D.C."/>
            <person name="Martin F."/>
            <person name="Cullen D."/>
            <person name="Grigoriev I.V."/>
            <person name="Hibbett D.S."/>
        </authorList>
    </citation>
    <scope>NUCLEOTIDE SEQUENCE [LARGE SCALE GENOMIC DNA]</scope>
    <source>
        <strain evidence="3">RWD-64-598 SS2</strain>
    </source>
</reference>